<reference evidence="1" key="1">
    <citation type="submission" date="2021-01" db="EMBL/GenBank/DDBJ databases">
        <title>Phytophthora aleatoria, a newly-described species from Pinus radiata is distinct from Phytophthora cactorum isolates based on comparative genomics.</title>
        <authorList>
            <person name="Mcdougal R."/>
            <person name="Panda P."/>
            <person name="Williams N."/>
            <person name="Studholme D.J."/>
        </authorList>
    </citation>
    <scope>NUCLEOTIDE SEQUENCE</scope>
    <source>
        <strain evidence="1">NZFS 4037</strain>
    </source>
</reference>
<evidence type="ECO:0000313" key="2">
    <source>
        <dbReference type="Proteomes" id="UP000709295"/>
    </source>
</evidence>
<feature type="non-terminal residue" evidence="1">
    <location>
        <position position="93"/>
    </location>
</feature>
<dbReference type="EMBL" id="JAENGY010003475">
    <property type="protein sequence ID" value="KAG6941713.1"/>
    <property type="molecule type" value="Genomic_DNA"/>
</dbReference>
<organism evidence="1 2">
    <name type="scientific">Phytophthora aleatoria</name>
    <dbReference type="NCBI Taxonomy" id="2496075"/>
    <lineage>
        <taxon>Eukaryota</taxon>
        <taxon>Sar</taxon>
        <taxon>Stramenopiles</taxon>
        <taxon>Oomycota</taxon>
        <taxon>Peronosporomycetes</taxon>
        <taxon>Peronosporales</taxon>
        <taxon>Peronosporaceae</taxon>
        <taxon>Phytophthora</taxon>
    </lineage>
</organism>
<gene>
    <name evidence="1" type="ORF">JG688_00018524</name>
</gene>
<proteinExistence type="predicted"/>
<dbReference type="PANTHER" id="PTHR40866:SF1">
    <property type="entry name" value="BED-TYPE DOMAIN-CONTAINING PROTEIN"/>
    <property type="match status" value="1"/>
</dbReference>
<keyword evidence="2" id="KW-1185">Reference proteome</keyword>
<accession>A0A8J5I1Z6</accession>
<comment type="caution">
    <text evidence="1">The sequence shown here is derived from an EMBL/GenBank/DDBJ whole genome shotgun (WGS) entry which is preliminary data.</text>
</comment>
<dbReference type="AlphaFoldDB" id="A0A8J5I1Z6"/>
<name>A0A8J5I1Z6_9STRA</name>
<protein>
    <submittedName>
        <fullName evidence="1">Uncharacterized protein</fullName>
    </submittedName>
</protein>
<dbReference type="Proteomes" id="UP000709295">
    <property type="component" value="Unassembled WGS sequence"/>
</dbReference>
<evidence type="ECO:0000313" key="1">
    <source>
        <dbReference type="EMBL" id="KAG6941713.1"/>
    </source>
</evidence>
<dbReference type="PANTHER" id="PTHR40866">
    <property type="entry name" value="BED-TYPE DOMAIN-CONTAINING PROTEIN"/>
    <property type="match status" value="1"/>
</dbReference>
<sequence>MLAFLLSINCSTNQRISTLLELPLVGCASYRYNLAVNRYLAASETEFAGLNQLIVQLCHSNNAAELAKPTDLHLSNGIRLGGPRRLRWCFGTR</sequence>